<keyword evidence="7" id="KW-1185">Reference proteome</keyword>
<evidence type="ECO:0000256" key="5">
    <source>
        <dbReference type="SAM" id="Phobius"/>
    </source>
</evidence>
<dbReference type="Proteomes" id="UP000030153">
    <property type="component" value="Unassembled WGS sequence"/>
</dbReference>
<dbReference type="STRING" id="1385513.N780_02340"/>
<organism evidence="6 7">
    <name type="scientific">Pontibacillus chungwhensis BH030062</name>
    <dbReference type="NCBI Taxonomy" id="1385513"/>
    <lineage>
        <taxon>Bacteria</taxon>
        <taxon>Bacillati</taxon>
        <taxon>Bacillota</taxon>
        <taxon>Bacilli</taxon>
        <taxon>Bacillales</taxon>
        <taxon>Bacillaceae</taxon>
        <taxon>Pontibacillus</taxon>
    </lineage>
</organism>
<feature type="transmembrane region" description="Helical" evidence="5">
    <location>
        <begin position="162"/>
        <end position="180"/>
    </location>
</feature>
<keyword evidence="4 5" id="KW-0472">Membrane</keyword>
<dbReference type="AlphaFoldDB" id="A0A0A2UWJ0"/>
<gene>
    <name evidence="6" type="ORF">N780_02340</name>
</gene>
<evidence type="ECO:0000256" key="3">
    <source>
        <dbReference type="ARBA" id="ARBA00022989"/>
    </source>
</evidence>
<feature type="transmembrane region" description="Helical" evidence="5">
    <location>
        <begin position="66"/>
        <end position="87"/>
    </location>
</feature>
<accession>A0A0A2UWJ0</accession>
<proteinExistence type="predicted"/>
<feature type="transmembrane region" description="Helical" evidence="5">
    <location>
        <begin position="137"/>
        <end position="156"/>
    </location>
</feature>
<dbReference type="OrthoDB" id="1679205at2"/>
<feature type="transmembrane region" description="Helical" evidence="5">
    <location>
        <begin position="192"/>
        <end position="211"/>
    </location>
</feature>
<dbReference type="InterPro" id="IPR014205">
    <property type="entry name" value="Spore_YtaF"/>
</dbReference>
<comment type="caution">
    <text evidence="6">The sequence shown here is derived from an EMBL/GenBank/DDBJ whole genome shotgun (WGS) entry which is preliminary data.</text>
</comment>
<dbReference type="eggNOG" id="COG1971">
    <property type="taxonomic scope" value="Bacteria"/>
</dbReference>
<evidence type="ECO:0000313" key="6">
    <source>
        <dbReference type="EMBL" id="KGP90846.1"/>
    </source>
</evidence>
<keyword evidence="2 5" id="KW-0812">Transmembrane</keyword>
<sequence>MAPFTTLILLAFAVSLDSFTVGFTYGLRKMGLSLRAIGVIAMVSAVSFFLSMMIGNMIAHFLSPHITEMFGGGILIAIGIWVLYQFFRTEKPTETKDPSSYLFNLEIKSLGIVIQILRKPMSADIDQSGSINGIEAFLLGIALSLDALGAGIGAAMFGFSPLTTALLIAFMSSFFLWIGLKSGYWLSYFKWIQRLTFLPGLLLIVIGMLKFT</sequence>
<reference evidence="6 7" key="1">
    <citation type="submission" date="2013-08" db="EMBL/GenBank/DDBJ databases">
        <title>Genome of Pontibacillus chungwhensis.</title>
        <authorList>
            <person name="Wang Q."/>
            <person name="Wang G."/>
        </authorList>
    </citation>
    <scope>NUCLEOTIDE SEQUENCE [LARGE SCALE GENOMIC DNA]</scope>
    <source>
        <strain evidence="6 7">BH030062</strain>
    </source>
</reference>
<dbReference type="NCBIfam" id="TIGR02840">
    <property type="entry name" value="spore_YtaF"/>
    <property type="match status" value="1"/>
</dbReference>
<dbReference type="InterPro" id="IPR003810">
    <property type="entry name" value="Mntp/YtaF"/>
</dbReference>
<dbReference type="Pfam" id="PF02659">
    <property type="entry name" value="Mntp"/>
    <property type="match status" value="2"/>
</dbReference>
<name>A0A0A2UWJ0_9BACI</name>
<dbReference type="PANTHER" id="PTHR35529:SF2">
    <property type="entry name" value="SPORULATION PROTEIN YTAF-RELATED"/>
    <property type="match status" value="1"/>
</dbReference>
<evidence type="ECO:0000256" key="4">
    <source>
        <dbReference type="ARBA" id="ARBA00023136"/>
    </source>
</evidence>
<keyword evidence="1" id="KW-1003">Cell membrane</keyword>
<evidence type="ECO:0000256" key="2">
    <source>
        <dbReference type="ARBA" id="ARBA00022692"/>
    </source>
</evidence>
<feature type="transmembrane region" description="Helical" evidence="5">
    <location>
        <begin position="32"/>
        <end position="54"/>
    </location>
</feature>
<evidence type="ECO:0000256" key="1">
    <source>
        <dbReference type="ARBA" id="ARBA00022475"/>
    </source>
</evidence>
<dbReference type="PANTHER" id="PTHR35529">
    <property type="entry name" value="MANGANESE EFFLUX PUMP MNTP-RELATED"/>
    <property type="match status" value="1"/>
</dbReference>
<evidence type="ECO:0000313" key="7">
    <source>
        <dbReference type="Proteomes" id="UP000030153"/>
    </source>
</evidence>
<keyword evidence="3 5" id="KW-1133">Transmembrane helix</keyword>
<protein>
    <submittedName>
        <fullName evidence="6">Membrane protein</fullName>
    </submittedName>
</protein>
<dbReference type="EMBL" id="AVBG01000009">
    <property type="protein sequence ID" value="KGP90846.1"/>
    <property type="molecule type" value="Genomic_DNA"/>
</dbReference>